<dbReference type="AlphaFoldDB" id="A0A1E5NE57"/>
<feature type="transmembrane region" description="Helical" evidence="1">
    <location>
        <begin position="882"/>
        <end position="906"/>
    </location>
</feature>
<feature type="transmembrane region" description="Helical" evidence="1">
    <location>
        <begin position="962"/>
        <end position="981"/>
    </location>
</feature>
<dbReference type="SUPFAM" id="SSF82693">
    <property type="entry name" value="Multidrug efflux transporter AcrB pore domain, PN1, PN2, PC1 and PC2 subdomains"/>
    <property type="match status" value="1"/>
</dbReference>
<dbReference type="Gene3D" id="1.20.1640.10">
    <property type="entry name" value="Multidrug efflux transporter AcrB transmembrane domain"/>
    <property type="match status" value="2"/>
</dbReference>
<dbReference type="PANTHER" id="PTHR32063">
    <property type="match status" value="1"/>
</dbReference>
<dbReference type="InterPro" id="IPR001036">
    <property type="entry name" value="Acrflvin-R"/>
</dbReference>
<protein>
    <submittedName>
        <fullName evidence="2">Multidrug transporter</fullName>
    </submittedName>
</protein>
<keyword evidence="1" id="KW-0472">Membrane</keyword>
<dbReference type="Gene3D" id="3.30.70.1430">
    <property type="entry name" value="Multidrug efflux transporter AcrB pore domain"/>
    <property type="match status" value="2"/>
</dbReference>
<dbReference type="SUPFAM" id="SSF82866">
    <property type="entry name" value="Multidrug efflux transporter AcrB transmembrane domain"/>
    <property type="match status" value="2"/>
</dbReference>
<keyword evidence="1" id="KW-0812">Transmembrane</keyword>
<dbReference type="Gene3D" id="3.30.70.1440">
    <property type="entry name" value="Multidrug efflux transporter AcrB pore domain"/>
    <property type="match status" value="1"/>
</dbReference>
<feature type="transmembrane region" description="Helical" evidence="1">
    <location>
        <begin position="363"/>
        <end position="382"/>
    </location>
</feature>
<feature type="transmembrane region" description="Helical" evidence="1">
    <location>
        <begin position="533"/>
        <end position="553"/>
    </location>
</feature>
<sequence length="1046" mass="115491">MRTIIETVVKRPVTILMVILSVIILGIVSLSKLSIDFMPSIEVPYVSIYTSYRNAGPEEIEKSVTKIIEGAVATVNDIKEITSTSRENASDVTIEFNWGTDLNDASEDIREALEQVIDLLPDNAEKPVIRKFSTDDISLMEVAVYGINDQAALYNIADNQIAPQIKQAKGVAQAEVLGGLKNEIKIDVNLNRLKAYNININDIASVLARDNNNLVGGQANQGFYRYTIRTMGEIKSVDDIKNTIIDLKTDDLGNSSIVKIQDLAEVYEGYDDDVNIIKINGENSISISVSKESGANTAEVSKNVIKQLEEYNFPQGIKYEIMFNTADSINESIAGVLDAAWQGGLFAIIVLMIYMWNIRTVSIIAISIPLSIIVTFTLMYFMDVTLNVISLSGLVLGIGMMVDNSIVVLENIFYYRHHGYGKYSSAINGAYKVSLAISASTFTTIAVFLPFLYIEGMVSQIFRDLCITVTISMIASLLVAILIVPMFGARLITNKKLKLLSKFEALSNKYIHNNMKNLYDKILSFAIRRKKTVLIPSMVLVFAVIFLGVNFIGKEGFPETDEGQFMVRVTMPIGTKYEQTESFIGLMENDIREIVKDDLIKIQSRIRKGNEANSANIRIELKSKSNGRKGSIEDYIELVREKLQIYPAKINVMALGSSSGGSSGEAIKIEMLGDDVEQAKELGDRIVSAISNIEGIRGAMVDIDESNRELQIYVNRDIAAKMGLKVNDVARIINTSFAGRTATTITPENSDFTDVDVNVQLENIDKVTIDDVKKISIPVKGVLIPLSSIADIVKSYGPNRIYRKERKRYTTVIANIYERPLNEVITEVRNTIDNNVFIPNGIYINYGGDFEDMNEAFGQLIQALILALVLVYAIMASQFESLIAPFVIAFAIPFGFAGSLIALFITNTTLNAYSAIGFIVLIGIVVNNGIVLIDYMNQIMHEQHIKGDEAALLAGKRRLRPVLMTTLTTILGILPMTLGIGSGNEMYKPLATALLGGLVVSTMFTLIIVPTIYAAIRNKIPLKDYDKKDKESANDFAVNNALNSKS</sequence>
<organism evidence="2 3">
    <name type="scientific">Brachyspira hampsonii</name>
    <dbReference type="NCBI Taxonomy" id="1287055"/>
    <lineage>
        <taxon>Bacteria</taxon>
        <taxon>Pseudomonadati</taxon>
        <taxon>Spirochaetota</taxon>
        <taxon>Spirochaetia</taxon>
        <taxon>Brachyspirales</taxon>
        <taxon>Brachyspiraceae</taxon>
        <taxon>Brachyspira</taxon>
    </lineage>
</organism>
<keyword evidence="1" id="KW-1133">Transmembrane helix</keyword>
<dbReference type="PANTHER" id="PTHR32063:SF0">
    <property type="entry name" value="SWARMING MOTILITY PROTEIN SWRC"/>
    <property type="match status" value="1"/>
</dbReference>
<accession>A0A1E5NE57</accession>
<dbReference type="Proteomes" id="UP000095247">
    <property type="component" value="Unassembled WGS sequence"/>
</dbReference>
<evidence type="ECO:0000313" key="3">
    <source>
        <dbReference type="Proteomes" id="UP000095247"/>
    </source>
</evidence>
<dbReference type="Gene3D" id="3.30.2090.10">
    <property type="entry name" value="Multidrug efflux transporter AcrB TolC docking domain, DN and DC subdomains"/>
    <property type="match status" value="2"/>
</dbReference>
<name>A0A1E5NE57_9SPIR</name>
<dbReference type="RefSeq" id="WP_069726608.1">
    <property type="nucleotide sequence ID" value="NZ_MDCO01000010.1"/>
</dbReference>
<dbReference type="Pfam" id="PF00873">
    <property type="entry name" value="ACR_tran"/>
    <property type="match status" value="1"/>
</dbReference>
<feature type="transmembrane region" description="Helical" evidence="1">
    <location>
        <begin position="339"/>
        <end position="356"/>
    </location>
</feature>
<dbReference type="PRINTS" id="PR00702">
    <property type="entry name" value="ACRIFLAVINRP"/>
</dbReference>
<dbReference type="InterPro" id="IPR027463">
    <property type="entry name" value="AcrB_DN_DC_subdom"/>
</dbReference>
<dbReference type="SUPFAM" id="SSF82714">
    <property type="entry name" value="Multidrug efflux transporter AcrB TolC docking domain, DN and DC subdomains"/>
    <property type="match status" value="2"/>
</dbReference>
<dbReference type="GO" id="GO:0005886">
    <property type="term" value="C:plasma membrane"/>
    <property type="evidence" value="ECO:0007669"/>
    <property type="project" value="TreeGrafter"/>
</dbReference>
<feature type="transmembrane region" description="Helical" evidence="1">
    <location>
        <begin position="856"/>
        <end position="875"/>
    </location>
</feature>
<feature type="transmembrane region" description="Helical" evidence="1">
    <location>
        <begin position="465"/>
        <end position="492"/>
    </location>
</feature>
<feature type="transmembrane region" description="Helical" evidence="1">
    <location>
        <begin position="912"/>
        <end position="933"/>
    </location>
</feature>
<evidence type="ECO:0000256" key="1">
    <source>
        <dbReference type="SAM" id="Phobius"/>
    </source>
</evidence>
<proteinExistence type="predicted"/>
<dbReference type="GO" id="GO:0042910">
    <property type="term" value="F:xenobiotic transmembrane transporter activity"/>
    <property type="evidence" value="ECO:0007669"/>
    <property type="project" value="TreeGrafter"/>
</dbReference>
<comment type="caution">
    <text evidence="2">The sequence shown here is derived from an EMBL/GenBank/DDBJ whole genome shotgun (WGS) entry which is preliminary data.</text>
</comment>
<dbReference type="EMBL" id="MDCO01000010">
    <property type="protein sequence ID" value="OEJ14436.1"/>
    <property type="molecule type" value="Genomic_DNA"/>
</dbReference>
<feature type="transmembrane region" description="Helical" evidence="1">
    <location>
        <begin position="388"/>
        <end position="409"/>
    </location>
</feature>
<feature type="transmembrane region" description="Helical" evidence="1">
    <location>
        <begin position="12"/>
        <end position="30"/>
    </location>
</feature>
<gene>
    <name evidence="2" type="ORF">BFL38_06295</name>
</gene>
<reference evidence="2 3" key="1">
    <citation type="submission" date="2016-08" db="EMBL/GenBank/DDBJ databases">
        <title>Characterization and recognition of Brachyspira hampsonii sp. nov., a novel intestinal spirochete that is pathogenic to pigs.</title>
        <authorList>
            <person name="Mirajkar N."/>
            <person name="La T."/>
            <person name="Phillips N."/>
            <person name="Hampson D."/>
            <person name="Gebhart C."/>
        </authorList>
    </citation>
    <scope>NUCLEOTIDE SEQUENCE [LARGE SCALE GENOMIC DNA]</scope>
    <source>
        <strain evidence="2 3">P280/1</strain>
    </source>
</reference>
<evidence type="ECO:0000313" key="2">
    <source>
        <dbReference type="EMBL" id="OEJ14436.1"/>
    </source>
</evidence>
<dbReference type="Gene3D" id="3.30.70.1320">
    <property type="entry name" value="Multidrug efflux transporter AcrB pore domain like"/>
    <property type="match status" value="1"/>
</dbReference>
<feature type="transmembrane region" description="Helical" evidence="1">
    <location>
        <begin position="430"/>
        <end position="453"/>
    </location>
</feature>
<feature type="transmembrane region" description="Helical" evidence="1">
    <location>
        <begin position="993"/>
        <end position="1016"/>
    </location>
</feature>